<protein>
    <submittedName>
        <fullName evidence="1">Uncharacterized protein</fullName>
    </submittedName>
</protein>
<name>A0A6G0YU54_APHCR</name>
<comment type="caution">
    <text evidence="1">The sequence shown here is derived from an EMBL/GenBank/DDBJ whole genome shotgun (WGS) entry which is preliminary data.</text>
</comment>
<sequence length="89" mass="10224">MLKSILLKNKNINAYFILHISELNSNWTWFNNGSIYKTSLSNLRLTLMTDVGDGVKRTQRKQKGLDFFSKKTANHSSMVSTFMPHLETA</sequence>
<reference evidence="1 2" key="1">
    <citation type="submission" date="2019-08" db="EMBL/GenBank/DDBJ databases">
        <title>Whole genome of Aphis craccivora.</title>
        <authorList>
            <person name="Voronova N.V."/>
            <person name="Shulinski R.S."/>
            <person name="Bandarenka Y.V."/>
            <person name="Zhorov D.G."/>
            <person name="Warner D."/>
        </authorList>
    </citation>
    <scope>NUCLEOTIDE SEQUENCE [LARGE SCALE GENOMIC DNA]</scope>
    <source>
        <strain evidence="1">180601</strain>
        <tissue evidence="1">Whole Body</tissue>
    </source>
</reference>
<accession>A0A6G0YU54</accession>
<dbReference type="Proteomes" id="UP000478052">
    <property type="component" value="Unassembled WGS sequence"/>
</dbReference>
<evidence type="ECO:0000313" key="2">
    <source>
        <dbReference type="Proteomes" id="UP000478052"/>
    </source>
</evidence>
<dbReference type="EMBL" id="VUJU01002460">
    <property type="protein sequence ID" value="KAF0761228.1"/>
    <property type="molecule type" value="Genomic_DNA"/>
</dbReference>
<keyword evidence="2" id="KW-1185">Reference proteome</keyword>
<dbReference type="AlphaFoldDB" id="A0A6G0YU54"/>
<organism evidence="1 2">
    <name type="scientific">Aphis craccivora</name>
    <name type="common">Cowpea aphid</name>
    <dbReference type="NCBI Taxonomy" id="307492"/>
    <lineage>
        <taxon>Eukaryota</taxon>
        <taxon>Metazoa</taxon>
        <taxon>Ecdysozoa</taxon>
        <taxon>Arthropoda</taxon>
        <taxon>Hexapoda</taxon>
        <taxon>Insecta</taxon>
        <taxon>Pterygota</taxon>
        <taxon>Neoptera</taxon>
        <taxon>Paraneoptera</taxon>
        <taxon>Hemiptera</taxon>
        <taxon>Sternorrhyncha</taxon>
        <taxon>Aphidomorpha</taxon>
        <taxon>Aphidoidea</taxon>
        <taxon>Aphididae</taxon>
        <taxon>Aphidini</taxon>
        <taxon>Aphis</taxon>
        <taxon>Aphis</taxon>
    </lineage>
</organism>
<proteinExistence type="predicted"/>
<gene>
    <name evidence="1" type="ORF">FWK35_00003314</name>
</gene>
<evidence type="ECO:0000313" key="1">
    <source>
        <dbReference type="EMBL" id="KAF0761228.1"/>
    </source>
</evidence>